<accession>A0A8S3AF30</accession>
<evidence type="ECO:0000313" key="3">
    <source>
        <dbReference type="Proteomes" id="UP000681720"/>
    </source>
</evidence>
<gene>
    <name evidence="1" type="ORF">GIL414_LOCUS43855</name>
    <name evidence="2" type="ORF">GIL414_LOCUS48023</name>
</gene>
<proteinExistence type="predicted"/>
<evidence type="ECO:0000313" key="2">
    <source>
        <dbReference type="EMBL" id="CAF4821249.1"/>
    </source>
</evidence>
<evidence type="ECO:0000313" key="1">
    <source>
        <dbReference type="EMBL" id="CAF4721148.1"/>
    </source>
</evidence>
<dbReference type="EMBL" id="CAJOBJ010130983">
    <property type="protein sequence ID" value="CAF4721148.1"/>
    <property type="molecule type" value="Genomic_DNA"/>
</dbReference>
<comment type="caution">
    <text evidence="1">The sequence shown here is derived from an EMBL/GenBank/DDBJ whole genome shotgun (WGS) entry which is preliminary data.</text>
</comment>
<sequence>MSCLHQYLSYLPTEIDENTWEEIIKRALYLFENHPPDTLENLNHEWKIK</sequence>
<organism evidence="1 3">
    <name type="scientific">Rotaria magnacalcarata</name>
    <dbReference type="NCBI Taxonomy" id="392030"/>
    <lineage>
        <taxon>Eukaryota</taxon>
        <taxon>Metazoa</taxon>
        <taxon>Spiralia</taxon>
        <taxon>Gnathifera</taxon>
        <taxon>Rotifera</taxon>
        <taxon>Eurotatoria</taxon>
        <taxon>Bdelloidea</taxon>
        <taxon>Philodinida</taxon>
        <taxon>Philodinidae</taxon>
        <taxon>Rotaria</taxon>
    </lineage>
</organism>
<dbReference type="EMBL" id="CAJOBJ010154750">
    <property type="protein sequence ID" value="CAF4821249.1"/>
    <property type="molecule type" value="Genomic_DNA"/>
</dbReference>
<reference evidence="1" key="1">
    <citation type="submission" date="2021-02" db="EMBL/GenBank/DDBJ databases">
        <authorList>
            <person name="Nowell W R."/>
        </authorList>
    </citation>
    <scope>NUCLEOTIDE SEQUENCE</scope>
</reference>
<dbReference type="Proteomes" id="UP000681720">
    <property type="component" value="Unassembled WGS sequence"/>
</dbReference>
<dbReference type="AlphaFoldDB" id="A0A8S3AF30"/>
<name>A0A8S3AF30_9BILA</name>
<feature type="non-terminal residue" evidence="1">
    <location>
        <position position="49"/>
    </location>
</feature>
<protein>
    <submittedName>
        <fullName evidence="1">Uncharacterized protein</fullName>
    </submittedName>
</protein>